<dbReference type="SUPFAM" id="SSF56219">
    <property type="entry name" value="DNase I-like"/>
    <property type="match status" value="1"/>
</dbReference>
<keyword evidence="3" id="KW-1185">Reference proteome</keyword>
<feature type="domain" description="Reverse transcriptase" evidence="1">
    <location>
        <begin position="513"/>
        <end position="812"/>
    </location>
</feature>
<gene>
    <name evidence="2" type="ORF">PGLA1383_LOCUS51512</name>
</gene>
<dbReference type="OrthoDB" id="410104at2759"/>
<dbReference type="SUPFAM" id="SSF56672">
    <property type="entry name" value="DNA/RNA polymerases"/>
    <property type="match status" value="1"/>
</dbReference>
<dbReference type="PROSITE" id="PS50878">
    <property type="entry name" value="RT_POL"/>
    <property type="match status" value="1"/>
</dbReference>
<evidence type="ECO:0000259" key="1">
    <source>
        <dbReference type="PROSITE" id="PS50878"/>
    </source>
</evidence>
<dbReference type="Pfam" id="PF00078">
    <property type="entry name" value="RVT_1"/>
    <property type="match status" value="1"/>
</dbReference>
<organism evidence="2 3">
    <name type="scientific">Polarella glacialis</name>
    <name type="common">Dinoflagellate</name>
    <dbReference type="NCBI Taxonomy" id="89957"/>
    <lineage>
        <taxon>Eukaryota</taxon>
        <taxon>Sar</taxon>
        <taxon>Alveolata</taxon>
        <taxon>Dinophyceae</taxon>
        <taxon>Suessiales</taxon>
        <taxon>Suessiaceae</taxon>
        <taxon>Polarella</taxon>
    </lineage>
</organism>
<dbReference type="InterPro" id="IPR036691">
    <property type="entry name" value="Endo/exonu/phosph_ase_sf"/>
</dbReference>
<dbReference type="Gene3D" id="3.60.10.10">
    <property type="entry name" value="Endonuclease/exonuclease/phosphatase"/>
    <property type="match status" value="1"/>
</dbReference>
<dbReference type="OMA" id="WTISCAC"/>
<comment type="caution">
    <text evidence="2">The sequence shown here is derived from an EMBL/GenBank/DDBJ whole genome shotgun (WGS) entry which is preliminary data.</text>
</comment>
<evidence type="ECO:0000313" key="3">
    <source>
        <dbReference type="Proteomes" id="UP000654075"/>
    </source>
</evidence>
<name>A0A813HE82_POLGL</name>
<dbReference type="CDD" id="cd01650">
    <property type="entry name" value="RT_nLTR_like"/>
    <property type="match status" value="1"/>
</dbReference>
<dbReference type="InterPro" id="IPR000477">
    <property type="entry name" value="RT_dom"/>
</dbReference>
<evidence type="ECO:0000313" key="2">
    <source>
        <dbReference type="EMBL" id="CAE8635970.1"/>
    </source>
</evidence>
<dbReference type="Proteomes" id="UP000654075">
    <property type="component" value="Unassembled WGS sequence"/>
</dbReference>
<dbReference type="InterPro" id="IPR043502">
    <property type="entry name" value="DNA/RNA_pol_sf"/>
</dbReference>
<accession>A0A813HE82</accession>
<dbReference type="PANTHER" id="PTHR19446">
    <property type="entry name" value="REVERSE TRANSCRIPTASES"/>
    <property type="match status" value="1"/>
</dbReference>
<protein>
    <recommendedName>
        <fullName evidence="1">Reverse transcriptase domain-containing protein</fullName>
    </recommendedName>
</protein>
<dbReference type="AlphaFoldDB" id="A0A813HE82"/>
<proteinExistence type="predicted"/>
<reference evidence="2" key="1">
    <citation type="submission" date="2021-02" db="EMBL/GenBank/DDBJ databases">
        <authorList>
            <person name="Dougan E. K."/>
            <person name="Rhodes N."/>
            <person name="Thang M."/>
            <person name="Chan C."/>
        </authorList>
    </citation>
    <scope>NUCLEOTIDE SEQUENCE</scope>
</reference>
<dbReference type="EMBL" id="CAJNNV010031382">
    <property type="protein sequence ID" value="CAE8635970.1"/>
    <property type="molecule type" value="Genomic_DNA"/>
</dbReference>
<sequence>MSEDKHCMHESSMKDSICDSIAVTWNCCGVPQQTLSEFVQRLCIEIDWSFVAIQEFSTPDDTSVKVIDYHKLWSWAGVGRSNAILIKSSLVSEVCFDVGCEWGGAVIINLAGKPWIFATAHVPHDHDTFDELMQALSSLTNMFEKCKRQAQAMKLGKPRLLIGADMNERLNEQHIYSERRSAIVAWLAEHDLEIVTNPQNESTHTPWNALPSAYPNSRQIDYFLISCETETWFGAEVAYELKHIVTSDHVPLRMRVCHGSAALQGVRRWNAWRMHKRWSPSVEEQDLYLERLRCACSGGQVACFEEMSNAIVSSARHVKPKSSAFRDSPVLKSMCARRNAMTNRLEKDNLSREIIRHRKDERKAWTHELVIAAASGPDWSKHHILQQIDRKKQVRQMPRALSTPLDPALREKDHEKWPGMFADLYDDIFQWCHGELHDERVNLKKLRHALDCALSNERLDGRRLQLITQPVLFEAQSRLKRGKAVGNDGVVAEALLYLGSEPTMLLLELFNLRAFGKLAAPDSWKHTLTALIPKVTSACSVDQFRPIAVVAMLQKLFMRCLLALVEKYIMPKGDIQHGNRRHYQTTEVIQFMRPVTEKCLEWGRPCVIVSLDVKKAFDRLKPSAIAKLLEKRGVPLHLRHAIMQELLDDRSLDLRVFDFTCRKVRMMRGVRQGSPESALFFSAVINDALTELSLIWKRENVGMAFGKVGGDEQLSEDWFLEHDDVLGARVLYEDIHVPCVAFADDMYLIARSHAEAERMLRDVSEMLIELGLELQVSKTKWIKNKHVSATVICHGTLEIPVVDSLVVLGSALRGDTQETTTVEHRIEQAWKCFHKWSRLLLCKEAPFASRVSLWQRTVQVSLLWGLQTIRQHKTIDRRLRTTQLLMFRIMRGMGRNMSNENETWLAWQKRTFRELARWVDGSGTGVVPVLNKSKLSWVHHLARFGCGVREIHVVKRLLLWRPLSWWRKQQQAIADGRSAWRHPARFKTLRYEEQFPSNWLDTVQF</sequence>